<feature type="transmembrane region" description="Helical" evidence="8">
    <location>
        <begin position="304"/>
        <end position="322"/>
    </location>
</feature>
<keyword evidence="6 8" id="KW-1133">Transmembrane helix</keyword>
<keyword evidence="7 8" id="KW-0472">Membrane</keyword>
<dbReference type="AlphaFoldDB" id="A0AAE2YMW8"/>
<proteinExistence type="predicted"/>
<dbReference type="GO" id="GO:0016763">
    <property type="term" value="F:pentosyltransferase activity"/>
    <property type="evidence" value="ECO:0007669"/>
    <property type="project" value="TreeGrafter"/>
</dbReference>
<dbReference type="PANTHER" id="PTHR33908">
    <property type="entry name" value="MANNOSYLTRANSFERASE YKCB-RELATED"/>
    <property type="match status" value="1"/>
</dbReference>
<keyword evidence="2" id="KW-1003">Cell membrane</keyword>
<feature type="transmembrane region" description="Helical" evidence="8">
    <location>
        <begin position="144"/>
        <end position="162"/>
    </location>
</feature>
<gene>
    <name evidence="10" type="ORF">HFQ13_00870</name>
</gene>
<dbReference type="GO" id="GO:0005886">
    <property type="term" value="C:plasma membrane"/>
    <property type="evidence" value="ECO:0007669"/>
    <property type="project" value="UniProtKB-SubCell"/>
</dbReference>
<evidence type="ECO:0000256" key="1">
    <source>
        <dbReference type="ARBA" id="ARBA00004651"/>
    </source>
</evidence>
<dbReference type="Proteomes" id="UP001197378">
    <property type="component" value="Unassembled WGS sequence"/>
</dbReference>
<dbReference type="GO" id="GO:0010041">
    <property type="term" value="P:response to iron(III) ion"/>
    <property type="evidence" value="ECO:0007669"/>
    <property type="project" value="TreeGrafter"/>
</dbReference>
<dbReference type="InterPro" id="IPR038731">
    <property type="entry name" value="RgtA/B/C-like"/>
</dbReference>
<keyword evidence="11" id="KW-1185">Reference proteome</keyword>
<sequence length="551" mass="61768">MAKTQKNGEHHLLHALLLFVFAFWLFAFHTGDASLWDIDEPNNAQCLKEMIAHNNYVVPTFNGQLRPDKPVLNYWLMDLGVRALGMNSWGLRIGSVLMGALLVLYLTLTLRRLLGARAALLTGLFTATALHSQIIFRAAVPDPLVILFTTVALLAYLRGYLYPEERRWQYLLSYAAMALGTLTEGPIFFLLPGLIIVVFLLLRRDLPHLWRQGQLRWGLPIFLLLTLPWYIAVGIETHWRWDLLFIAQQNVARYTGAMQGHQGPIVYYLFTTFLGLLPWSVFFPQMFATLWLQRKEYFRSRPDLLFFGLWAGIWIAFFSLGATKLPNYVWEAYPPLLALLAWRMDLALSGVHAFCGRGIIASLLGLAAIGGILLGLGATLVPQSLPPLGSVAYLGLPYLLAAVVGLYFVYRQQFLGVIGSLGVGAVALAFSMILLLMPGLDHLKPSVTMGEMVHSIEGQRPYAIATWQWWEPSFLFYAGRGAMTATQIQQPKQQIPAILAASHGPLFLALPQKDIVALRQEMTAGESAKILYTGYEMYSRQNISLVRIDAK</sequence>
<feature type="transmembrane region" description="Helical" evidence="8">
    <location>
        <begin position="358"/>
        <end position="378"/>
    </location>
</feature>
<comment type="subcellular location">
    <subcellularLocation>
        <location evidence="1">Cell membrane</location>
        <topology evidence="1">Multi-pass membrane protein</topology>
    </subcellularLocation>
</comment>
<dbReference type="InterPro" id="IPR050297">
    <property type="entry name" value="LipidA_mod_glycosyltrf_83"/>
</dbReference>
<accession>A0AAE2YMW8</accession>
<dbReference type="EMBL" id="JAAXYO010000016">
    <property type="protein sequence ID" value="MBU2786778.1"/>
    <property type="molecule type" value="Genomic_DNA"/>
</dbReference>
<feature type="transmembrane region" description="Helical" evidence="8">
    <location>
        <begin position="390"/>
        <end position="410"/>
    </location>
</feature>
<feature type="transmembrane region" description="Helical" evidence="8">
    <location>
        <begin position="265"/>
        <end position="292"/>
    </location>
</feature>
<evidence type="ECO:0000313" key="10">
    <source>
        <dbReference type="EMBL" id="MBU2786778.1"/>
    </source>
</evidence>
<reference evidence="10" key="1">
    <citation type="journal article" date="2021" name="ISME J.">
        <title>Genomic evolution of the class Acidithiobacillia: deep-branching Proteobacteria living in extreme acidic conditions.</title>
        <authorList>
            <person name="Moya-Beltran A."/>
            <person name="Beard S."/>
            <person name="Rojas-Villalobos C."/>
            <person name="Issotta F."/>
            <person name="Gallardo Y."/>
            <person name="Ulloa R."/>
            <person name="Giaveno A."/>
            <person name="Degli Esposti M."/>
            <person name="Johnson D.B."/>
            <person name="Quatrini R."/>
        </authorList>
    </citation>
    <scope>NUCLEOTIDE SEQUENCE</scope>
    <source>
        <strain evidence="10">VAN18-1</strain>
    </source>
</reference>
<keyword evidence="4" id="KW-0808">Transferase</keyword>
<evidence type="ECO:0000259" key="9">
    <source>
        <dbReference type="Pfam" id="PF13231"/>
    </source>
</evidence>
<dbReference type="Pfam" id="PF13231">
    <property type="entry name" value="PMT_2"/>
    <property type="match status" value="1"/>
</dbReference>
<name>A0AAE2YMW8_9PROT</name>
<feature type="transmembrane region" description="Helical" evidence="8">
    <location>
        <begin position="174"/>
        <end position="202"/>
    </location>
</feature>
<evidence type="ECO:0000313" key="11">
    <source>
        <dbReference type="Proteomes" id="UP001197378"/>
    </source>
</evidence>
<keyword evidence="5 8" id="KW-0812">Transmembrane</keyword>
<feature type="transmembrane region" description="Helical" evidence="8">
    <location>
        <begin position="89"/>
        <end position="108"/>
    </location>
</feature>
<evidence type="ECO:0000256" key="2">
    <source>
        <dbReference type="ARBA" id="ARBA00022475"/>
    </source>
</evidence>
<evidence type="ECO:0000256" key="6">
    <source>
        <dbReference type="ARBA" id="ARBA00022989"/>
    </source>
</evidence>
<organism evidence="10 11">
    <name type="scientific">Igneacidithiobacillus copahuensis</name>
    <dbReference type="NCBI Taxonomy" id="2724909"/>
    <lineage>
        <taxon>Bacteria</taxon>
        <taxon>Pseudomonadati</taxon>
        <taxon>Pseudomonadota</taxon>
        <taxon>Acidithiobacillia</taxon>
        <taxon>Acidithiobacillales</taxon>
        <taxon>Acidithiobacillaceae</taxon>
        <taxon>Igneacidithiobacillus</taxon>
    </lineage>
</organism>
<feature type="domain" description="Glycosyltransferase RgtA/B/C/D-like" evidence="9">
    <location>
        <begin position="68"/>
        <end position="230"/>
    </location>
</feature>
<feature type="transmembrane region" description="Helical" evidence="8">
    <location>
        <begin position="12"/>
        <end position="31"/>
    </location>
</feature>
<keyword evidence="3" id="KW-0328">Glycosyltransferase</keyword>
<evidence type="ECO:0000256" key="4">
    <source>
        <dbReference type="ARBA" id="ARBA00022679"/>
    </source>
</evidence>
<comment type="caution">
    <text evidence="10">The sequence shown here is derived from an EMBL/GenBank/DDBJ whole genome shotgun (WGS) entry which is preliminary data.</text>
</comment>
<evidence type="ECO:0000256" key="5">
    <source>
        <dbReference type="ARBA" id="ARBA00022692"/>
    </source>
</evidence>
<dbReference type="PANTHER" id="PTHR33908:SF3">
    <property type="entry name" value="UNDECAPRENYL PHOSPHATE-ALPHA-4-AMINO-4-DEOXY-L-ARABINOSE ARABINOSYL TRANSFERASE"/>
    <property type="match status" value="1"/>
</dbReference>
<evidence type="ECO:0000256" key="7">
    <source>
        <dbReference type="ARBA" id="ARBA00023136"/>
    </source>
</evidence>
<evidence type="ECO:0000256" key="3">
    <source>
        <dbReference type="ARBA" id="ARBA00022676"/>
    </source>
</evidence>
<evidence type="ECO:0000256" key="8">
    <source>
        <dbReference type="SAM" id="Phobius"/>
    </source>
</evidence>
<feature type="transmembrane region" description="Helical" evidence="8">
    <location>
        <begin position="214"/>
        <end position="235"/>
    </location>
</feature>
<feature type="transmembrane region" description="Helical" evidence="8">
    <location>
        <begin position="328"/>
        <end position="346"/>
    </location>
</feature>
<protein>
    <submittedName>
        <fullName evidence="10">Glycosyltransferase family 39 protein</fullName>
    </submittedName>
</protein>
<dbReference type="RefSeq" id="WP_215872911.1">
    <property type="nucleotide sequence ID" value="NZ_JAAXYO010000016.1"/>
</dbReference>
<feature type="transmembrane region" description="Helical" evidence="8">
    <location>
        <begin position="417"/>
        <end position="437"/>
    </location>
</feature>
<dbReference type="GO" id="GO:0009103">
    <property type="term" value="P:lipopolysaccharide biosynthetic process"/>
    <property type="evidence" value="ECO:0007669"/>
    <property type="project" value="UniProtKB-ARBA"/>
</dbReference>